<evidence type="ECO:0000313" key="4">
    <source>
        <dbReference type="Proteomes" id="UP001152888"/>
    </source>
</evidence>
<evidence type="ECO:0000313" key="3">
    <source>
        <dbReference type="EMBL" id="CAH1962716.1"/>
    </source>
</evidence>
<dbReference type="Gene3D" id="1.10.10.60">
    <property type="entry name" value="Homeodomain-like"/>
    <property type="match status" value="1"/>
</dbReference>
<comment type="subcellular location">
    <subcellularLocation>
        <location evidence="1">Nucleus</location>
    </subcellularLocation>
</comment>
<comment type="caution">
    <text evidence="3">The sequence shown here is derived from an EMBL/GenBank/DDBJ whole genome shotgun (WGS) entry which is preliminary data.</text>
</comment>
<sequence length="121" mass="13841">MSTKRDRKRKPWSVDPMTRAAEAVRKSMGFTKAVKTFGVPRTTLRRLVHNTELTPELVVQKPLGRRPLNSNSFSGTFACFKYLKKPSSSGLKISKACPLPPKKQRKKLTIAYYFRSMECTF</sequence>
<dbReference type="GO" id="GO:0003677">
    <property type="term" value="F:DNA binding"/>
    <property type="evidence" value="ECO:0007669"/>
    <property type="project" value="InterPro"/>
</dbReference>
<accession>A0A9P0JXV5</accession>
<protein>
    <recommendedName>
        <fullName evidence="2">HTH psq-type domain-containing protein</fullName>
    </recommendedName>
</protein>
<dbReference type="SUPFAM" id="SSF46689">
    <property type="entry name" value="Homeodomain-like"/>
    <property type="match status" value="1"/>
</dbReference>
<dbReference type="GO" id="GO:0005634">
    <property type="term" value="C:nucleus"/>
    <property type="evidence" value="ECO:0007669"/>
    <property type="project" value="UniProtKB-SubCell"/>
</dbReference>
<evidence type="ECO:0000256" key="1">
    <source>
        <dbReference type="ARBA" id="ARBA00004123"/>
    </source>
</evidence>
<dbReference type="InterPro" id="IPR009057">
    <property type="entry name" value="Homeodomain-like_sf"/>
</dbReference>
<name>A0A9P0JXV5_ACAOB</name>
<dbReference type="EMBL" id="CAKOFQ010006703">
    <property type="protein sequence ID" value="CAH1962716.1"/>
    <property type="molecule type" value="Genomic_DNA"/>
</dbReference>
<organism evidence="3 4">
    <name type="scientific">Acanthoscelides obtectus</name>
    <name type="common">Bean weevil</name>
    <name type="synonym">Bruchus obtectus</name>
    <dbReference type="NCBI Taxonomy" id="200917"/>
    <lineage>
        <taxon>Eukaryota</taxon>
        <taxon>Metazoa</taxon>
        <taxon>Ecdysozoa</taxon>
        <taxon>Arthropoda</taxon>
        <taxon>Hexapoda</taxon>
        <taxon>Insecta</taxon>
        <taxon>Pterygota</taxon>
        <taxon>Neoptera</taxon>
        <taxon>Endopterygota</taxon>
        <taxon>Coleoptera</taxon>
        <taxon>Polyphaga</taxon>
        <taxon>Cucujiformia</taxon>
        <taxon>Chrysomeloidea</taxon>
        <taxon>Chrysomelidae</taxon>
        <taxon>Bruchinae</taxon>
        <taxon>Bruchini</taxon>
        <taxon>Acanthoscelides</taxon>
    </lineage>
</organism>
<dbReference type="InterPro" id="IPR007889">
    <property type="entry name" value="HTH_Psq"/>
</dbReference>
<proteinExistence type="predicted"/>
<feature type="domain" description="HTH psq-type" evidence="2">
    <location>
        <begin position="15"/>
        <end position="48"/>
    </location>
</feature>
<evidence type="ECO:0000259" key="2">
    <source>
        <dbReference type="Pfam" id="PF05225"/>
    </source>
</evidence>
<dbReference type="Proteomes" id="UP001152888">
    <property type="component" value="Unassembled WGS sequence"/>
</dbReference>
<keyword evidence="4" id="KW-1185">Reference proteome</keyword>
<dbReference type="Pfam" id="PF05225">
    <property type="entry name" value="HTH_psq"/>
    <property type="match status" value="1"/>
</dbReference>
<reference evidence="3" key="1">
    <citation type="submission" date="2022-03" db="EMBL/GenBank/DDBJ databases">
        <authorList>
            <person name="Sayadi A."/>
        </authorList>
    </citation>
    <scope>NUCLEOTIDE SEQUENCE</scope>
</reference>
<gene>
    <name evidence="3" type="ORF">ACAOBT_LOCUS4821</name>
</gene>
<dbReference type="AlphaFoldDB" id="A0A9P0JXV5"/>